<feature type="transmembrane region" description="Helical" evidence="8">
    <location>
        <begin position="426"/>
        <end position="445"/>
    </location>
</feature>
<dbReference type="InterPro" id="IPR038770">
    <property type="entry name" value="Na+/solute_symporter_sf"/>
</dbReference>
<evidence type="ECO:0000256" key="5">
    <source>
        <dbReference type="ARBA" id="ARBA00022692"/>
    </source>
</evidence>
<dbReference type="RefSeq" id="WP_330463312.1">
    <property type="nucleotide sequence ID" value="NZ_CP143578.1"/>
</dbReference>
<feature type="transmembrane region" description="Helical" evidence="8">
    <location>
        <begin position="316"/>
        <end position="336"/>
    </location>
</feature>
<evidence type="ECO:0000256" key="7">
    <source>
        <dbReference type="ARBA" id="ARBA00023136"/>
    </source>
</evidence>
<keyword evidence="6 8" id="KW-1133">Transmembrane helix</keyword>
<feature type="transmembrane region" description="Helical" evidence="8">
    <location>
        <begin position="16"/>
        <end position="35"/>
    </location>
</feature>
<accession>A0ABZ2AHB2</accession>
<dbReference type="PANTHER" id="PTHR36838:SF3">
    <property type="entry name" value="TRANSPORTER AUXIN EFFLUX CARRIER EC FAMILY"/>
    <property type="match status" value="1"/>
</dbReference>
<feature type="transmembrane region" description="Helical" evidence="8">
    <location>
        <begin position="184"/>
        <end position="203"/>
    </location>
</feature>
<name>A0ABZ2AHB2_9BACT</name>
<feature type="transmembrane region" description="Helical" evidence="8">
    <location>
        <begin position="384"/>
        <end position="405"/>
    </location>
</feature>
<gene>
    <name evidence="9" type="ORF">V2E26_02550</name>
</gene>
<keyword evidence="3" id="KW-0813">Transport</keyword>
<evidence type="ECO:0000256" key="3">
    <source>
        <dbReference type="ARBA" id="ARBA00022448"/>
    </source>
</evidence>
<feature type="transmembrane region" description="Helical" evidence="8">
    <location>
        <begin position="357"/>
        <end position="378"/>
    </location>
</feature>
<dbReference type="Gene3D" id="1.20.1530.20">
    <property type="match status" value="1"/>
</dbReference>
<protein>
    <submittedName>
        <fullName evidence="9">AEC family transporter</fullName>
    </submittedName>
</protein>
<keyword evidence="10" id="KW-1185">Reference proteome</keyword>
<feature type="transmembrane region" description="Helical" evidence="8">
    <location>
        <begin position="47"/>
        <end position="65"/>
    </location>
</feature>
<dbReference type="PANTHER" id="PTHR36838">
    <property type="entry name" value="AUXIN EFFLUX CARRIER FAMILY PROTEIN"/>
    <property type="match status" value="1"/>
</dbReference>
<keyword evidence="7 8" id="KW-0472">Membrane</keyword>
<evidence type="ECO:0000256" key="1">
    <source>
        <dbReference type="ARBA" id="ARBA00004651"/>
    </source>
</evidence>
<comment type="similarity">
    <text evidence="2">Belongs to the auxin efflux carrier (TC 2.A.69) family.</text>
</comment>
<dbReference type="EMBL" id="CP143578">
    <property type="protein sequence ID" value="WVN21273.1"/>
    <property type="molecule type" value="Genomic_DNA"/>
</dbReference>
<evidence type="ECO:0000313" key="10">
    <source>
        <dbReference type="Proteomes" id="UP001431935"/>
    </source>
</evidence>
<reference evidence="9" key="1">
    <citation type="submission" date="2024-01" db="EMBL/GenBank/DDBJ databases">
        <title>Complete genome sequence of Mycoplasma gateae strain 3700.</title>
        <authorList>
            <person name="Spergser J."/>
        </authorList>
    </citation>
    <scope>NUCLEOTIDE SEQUENCE [LARGE SCALE GENOMIC DNA]</scope>
    <source>
        <strain evidence="9">3700</strain>
    </source>
</reference>
<keyword evidence="5 8" id="KW-0812">Transmembrane</keyword>
<feature type="transmembrane region" description="Helical" evidence="8">
    <location>
        <begin position="215"/>
        <end position="236"/>
    </location>
</feature>
<dbReference type="Proteomes" id="UP001431935">
    <property type="component" value="Chromosome"/>
</dbReference>
<dbReference type="Pfam" id="PF03547">
    <property type="entry name" value="Mem_trans"/>
    <property type="match status" value="1"/>
</dbReference>
<proteinExistence type="inferred from homology"/>
<feature type="transmembrane region" description="Helical" evidence="8">
    <location>
        <begin position="147"/>
        <end position="172"/>
    </location>
</feature>
<evidence type="ECO:0000256" key="8">
    <source>
        <dbReference type="SAM" id="Phobius"/>
    </source>
</evidence>
<keyword evidence="4" id="KW-1003">Cell membrane</keyword>
<sequence length="447" mass="50544">MQSSSQLFISIITNTGLWGAIISTLVITFLGFILHKTKVLNDGATGAIQKLIINIIIPFLSFFSFMKNADNYDIKTYAIVFGLSAIYYVALTSIAILWIKFLPRLIPKSVLRKAEKDYVEYQEHVELDAKQIWNKDICLEKLQKKHLVTWLMCIYGSNILFATPIVLGVYGTGVELGALNIWNILYYIGGFGLSFSLISGVKFTKKEFKFTLKKAVLNPAFIVVLIAILLWATQYIPNWGATIKNVEKELLTKNNVLKTFDKVGTFGPNFSTLYGITDKADPNIIKWYQFSRIDNFWVKYNGSPTGWFDWNITMPYIAKPISILAGLISPLIWIVIGTSLAKTNIKEMFKNKQNWLFLFYKSGIMPMVILLLVSFFVYSKLISVNVGAILVMVGSVPPGTTVVIYSQHFKNNDKYTSQTSSLSTMTSFIFIPLWLVIGQLVLHNISK</sequence>
<comment type="subcellular location">
    <subcellularLocation>
        <location evidence="1">Cell membrane</location>
        <topology evidence="1">Multi-pass membrane protein</topology>
    </subcellularLocation>
</comment>
<organism evidence="9 10">
    <name type="scientific">Metamycoplasma gateae</name>
    <dbReference type="NCBI Taxonomy" id="35769"/>
    <lineage>
        <taxon>Bacteria</taxon>
        <taxon>Bacillati</taxon>
        <taxon>Mycoplasmatota</taxon>
        <taxon>Mycoplasmoidales</taxon>
        <taxon>Metamycoplasmataceae</taxon>
        <taxon>Metamycoplasma</taxon>
    </lineage>
</organism>
<evidence type="ECO:0000313" key="9">
    <source>
        <dbReference type="EMBL" id="WVN21273.1"/>
    </source>
</evidence>
<evidence type="ECO:0000256" key="2">
    <source>
        <dbReference type="ARBA" id="ARBA00010145"/>
    </source>
</evidence>
<feature type="transmembrane region" description="Helical" evidence="8">
    <location>
        <begin position="77"/>
        <end position="99"/>
    </location>
</feature>
<evidence type="ECO:0000256" key="6">
    <source>
        <dbReference type="ARBA" id="ARBA00022989"/>
    </source>
</evidence>
<evidence type="ECO:0000256" key="4">
    <source>
        <dbReference type="ARBA" id="ARBA00022475"/>
    </source>
</evidence>
<dbReference type="InterPro" id="IPR004776">
    <property type="entry name" value="Mem_transp_PIN-like"/>
</dbReference>